<organism evidence="3">
    <name type="scientific">bioreactor metagenome</name>
    <dbReference type="NCBI Taxonomy" id="1076179"/>
    <lineage>
        <taxon>unclassified sequences</taxon>
        <taxon>metagenomes</taxon>
        <taxon>ecological metagenomes</taxon>
    </lineage>
</organism>
<name>A0A644XCF1_9ZZZZ</name>
<keyword evidence="1" id="KW-0238">DNA-binding</keyword>
<proteinExistence type="predicted"/>
<feature type="domain" description="Response regulatory" evidence="2">
    <location>
        <begin position="3"/>
        <end position="117"/>
    </location>
</feature>
<evidence type="ECO:0000313" key="3">
    <source>
        <dbReference type="EMBL" id="MPM13431.1"/>
    </source>
</evidence>
<dbReference type="InterPro" id="IPR036388">
    <property type="entry name" value="WH-like_DNA-bd_sf"/>
</dbReference>
<comment type="caution">
    <text evidence="3">The sequence shown here is derived from an EMBL/GenBank/DDBJ whole genome shotgun (WGS) entry which is preliminary data.</text>
</comment>
<dbReference type="InterPro" id="IPR011006">
    <property type="entry name" value="CheY-like_superfamily"/>
</dbReference>
<dbReference type="Pfam" id="PF00072">
    <property type="entry name" value="Response_reg"/>
    <property type="match status" value="1"/>
</dbReference>
<dbReference type="AlphaFoldDB" id="A0A644XCF1"/>
<dbReference type="Gene3D" id="1.10.10.10">
    <property type="entry name" value="Winged helix-like DNA-binding domain superfamily/Winged helix DNA-binding domain"/>
    <property type="match status" value="1"/>
</dbReference>
<dbReference type="PROSITE" id="PS50110">
    <property type="entry name" value="RESPONSE_REGULATORY"/>
    <property type="match status" value="1"/>
</dbReference>
<dbReference type="SUPFAM" id="SSF46894">
    <property type="entry name" value="C-terminal effector domain of the bipartite response regulators"/>
    <property type="match status" value="1"/>
</dbReference>
<dbReference type="SMART" id="SM01043">
    <property type="entry name" value="BTAD"/>
    <property type="match status" value="1"/>
</dbReference>
<reference evidence="3" key="1">
    <citation type="submission" date="2019-08" db="EMBL/GenBank/DDBJ databases">
        <authorList>
            <person name="Kucharzyk K."/>
            <person name="Murdoch R.W."/>
            <person name="Higgins S."/>
            <person name="Loffler F."/>
        </authorList>
    </citation>
    <scope>NUCLEOTIDE SEQUENCE</scope>
</reference>
<dbReference type="InterPro" id="IPR016032">
    <property type="entry name" value="Sig_transdc_resp-reg_C-effctor"/>
</dbReference>
<dbReference type="Pfam" id="PF03704">
    <property type="entry name" value="BTAD"/>
    <property type="match status" value="1"/>
</dbReference>
<sequence length="365" mass="42076">MFHAIVVDDENAALNRFERIASKDQRIVIDGKFLYAEDAVAFIKEHPVDIAFLDIEIPEISGLELAERLMEIDPYIRVIFITAYHQYALDAFRAHAIGYLLKPLDGAELTEQIDLLCRRYVYRPEKGSERPLSVKCFGRFSVFPAGEDTSAIRWKTAKAEELFALLIDYQGRVKPKEGLIDKLWPELEPEKSANLFRVTCTYLRTALAEKGFSDILIREPGGYKINAELIDCDLFHFSLYCRSISSLEAEKLNELSNLYSGEYLEGKPYDWAVGTRTQLESDFKKVQHCLSEAYCTHELKDRALEVLERVLMYDPYDEEAIMRIVNIKLRDGDRASAIKTYKQYEKLLIEELGITPSRKFPLEDL</sequence>
<dbReference type="GO" id="GO:0000160">
    <property type="term" value="P:phosphorelay signal transduction system"/>
    <property type="evidence" value="ECO:0007669"/>
    <property type="project" value="InterPro"/>
</dbReference>
<dbReference type="InterPro" id="IPR051677">
    <property type="entry name" value="AfsR-DnrI-RedD_regulator"/>
</dbReference>
<protein>
    <recommendedName>
        <fullName evidence="2">Response regulatory domain-containing protein</fullName>
    </recommendedName>
</protein>
<dbReference type="SMART" id="SM00448">
    <property type="entry name" value="REC"/>
    <property type="match status" value="1"/>
</dbReference>
<dbReference type="PANTHER" id="PTHR35807">
    <property type="entry name" value="TRANSCRIPTIONAL REGULATOR REDD-RELATED"/>
    <property type="match status" value="1"/>
</dbReference>
<evidence type="ECO:0000256" key="1">
    <source>
        <dbReference type="ARBA" id="ARBA00023125"/>
    </source>
</evidence>
<gene>
    <name evidence="3" type="ORF">SDC9_59788</name>
</gene>
<dbReference type="InterPro" id="IPR001789">
    <property type="entry name" value="Sig_transdc_resp-reg_receiver"/>
</dbReference>
<dbReference type="GO" id="GO:0003677">
    <property type="term" value="F:DNA binding"/>
    <property type="evidence" value="ECO:0007669"/>
    <property type="project" value="UniProtKB-KW"/>
</dbReference>
<dbReference type="InterPro" id="IPR005158">
    <property type="entry name" value="BTAD"/>
</dbReference>
<dbReference type="Gene3D" id="3.40.50.2300">
    <property type="match status" value="1"/>
</dbReference>
<evidence type="ECO:0000259" key="2">
    <source>
        <dbReference type="PROSITE" id="PS50110"/>
    </source>
</evidence>
<dbReference type="SUPFAM" id="SSF48452">
    <property type="entry name" value="TPR-like"/>
    <property type="match status" value="1"/>
</dbReference>
<dbReference type="PANTHER" id="PTHR35807:SF2">
    <property type="entry name" value="TRANSCRIPTIONAL ACTIVATOR DOMAIN"/>
    <property type="match status" value="1"/>
</dbReference>
<dbReference type="EMBL" id="VSSQ01002118">
    <property type="protein sequence ID" value="MPM13431.1"/>
    <property type="molecule type" value="Genomic_DNA"/>
</dbReference>
<dbReference type="Gene3D" id="1.25.40.10">
    <property type="entry name" value="Tetratricopeptide repeat domain"/>
    <property type="match status" value="1"/>
</dbReference>
<dbReference type="InterPro" id="IPR011990">
    <property type="entry name" value="TPR-like_helical_dom_sf"/>
</dbReference>
<dbReference type="GO" id="GO:0006355">
    <property type="term" value="P:regulation of DNA-templated transcription"/>
    <property type="evidence" value="ECO:0007669"/>
    <property type="project" value="InterPro"/>
</dbReference>
<dbReference type="SUPFAM" id="SSF52172">
    <property type="entry name" value="CheY-like"/>
    <property type="match status" value="1"/>
</dbReference>
<accession>A0A644XCF1</accession>